<name>A0ABU5QT29_9BACT</name>
<dbReference type="Proteomes" id="UP001304671">
    <property type="component" value="Unassembled WGS sequence"/>
</dbReference>
<dbReference type="EMBL" id="JAYFUL010000039">
    <property type="protein sequence ID" value="MEA5259855.1"/>
    <property type="molecule type" value="Genomic_DNA"/>
</dbReference>
<protein>
    <recommendedName>
        <fullName evidence="3">PIN domain-containing protein</fullName>
    </recommendedName>
</protein>
<organism evidence="1 2">
    <name type="scientific">Arcicella aquatica</name>
    <dbReference type="NCBI Taxonomy" id="217141"/>
    <lineage>
        <taxon>Bacteria</taxon>
        <taxon>Pseudomonadati</taxon>
        <taxon>Bacteroidota</taxon>
        <taxon>Cytophagia</taxon>
        <taxon>Cytophagales</taxon>
        <taxon>Flectobacillaceae</taxon>
        <taxon>Arcicella</taxon>
    </lineage>
</organism>
<dbReference type="SUPFAM" id="SSF88723">
    <property type="entry name" value="PIN domain-like"/>
    <property type="match status" value="1"/>
</dbReference>
<dbReference type="RefSeq" id="WP_323251842.1">
    <property type="nucleotide sequence ID" value="NZ_JAYFUL010000039.1"/>
</dbReference>
<evidence type="ECO:0000313" key="1">
    <source>
        <dbReference type="EMBL" id="MEA5259855.1"/>
    </source>
</evidence>
<evidence type="ECO:0008006" key="3">
    <source>
        <dbReference type="Google" id="ProtNLM"/>
    </source>
</evidence>
<keyword evidence="2" id="KW-1185">Reference proteome</keyword>
<sequence length="90" mass="10492">MGTRYLIDTNAIIDFCNGKIPANGKDFLLNINPEISIITHIELFATKNITHEEYELLQKFVSFSASLENYFSILIYNRIHSCFGWIFHVY</sequence>
<comment type="caution">
    <text evidence="1">The sequence shown here is derived from an EMBL/GenBank/DDBJ whole genome shotgun (WGS) entry which is preliminary data.</text>
</comment>
<dbReference type="InterPro" id="IPR029060">
    <property type="entry name" value="PIN-like_dom_sf"/>
</dbReference>
<proteinExistence type="predicted"/>
<evidence type="ECO:0000313" key="2">
    <source>
        <dbReference type="Proteomes" id="UP001304671"/>
    </source>
</evidence>
<gene>
    <name evidence="1" type="ORF">VB264_18805</name>
</gene>
<reference evidence="1 2" key="1">
    <citation type="submission" date="2023-12" db="EMBL/GenBank/DDBJ databases">
        <title>Novel species of the genus Arcicella isolated from rivers.</title>
        <authorList>
            <person name="Lu H."/>
        </authorList>
    </citation>
    <scope>NUCLEOTIDE SEQUENCE [LARGE SCALE GENOMIC DNA]</scope>
    <source>
        <strain evidence="1 2">LMG 21963</strain>
    </source>
</reference>
<accession>A0ABU5QT29</accession>